<keyword evidence="2" id="KW-1185">Reference proteome</keyword>
<dbReference type="PANTHER" id="PTHR30528">
    <property type="entry name" value="CYTOPLASMIC PROTEIN"/>
    <property type="match status" value="1"/>
</dbReference>
<protein>
    <recommendedName>
        <fullName evidence="3">Winged helix-turn-helix domain-containing protein</fullName>
    </recommendedName>
</protein>
<reference evidence="1 2" key="1">
    <citation type="submission" date="2018-04" db="EMBL/GenBank/DDBJ databases">
        <title>Genomic Encyclopedia of Type Strains, Phase IV (KMG-IV): sequencing the most valuable type-strain genomes for metagenomic binning, comparative biology and taxonomic classification.</title>
        <authorList>
            <person name="Goeker M."/>
        </authorList>
    </citation>
    <scope>NUCLEOTIDE SEQUENCE [LARGE SCALE GENOMIC DNA]</scope>
    <source>
        <strain evidence="1 2">DSM 14823</strain>
    </source>
</reference>
<dbReference type="OrthoDB" id="9787207at2"/>
<dbReference type="AlphaFoldDB" id="A0A2U1BB45"/>
<dbReference type="Pfam" id="PF06224">
    <property type="entry name" value="AlkZ-like"/>
    <property type="match status" value="1"/>
</dbReference>
<dbReference type="PANTHER" id="PTHR30528:SF0">
    <property type="entry name" value="CYTOPLASMIC PROTEIN"/>
    <property type="match status" value="1"/>
</dbReference>
<accession>A0A2U1BB45</accession>
<comment type="caution">
    <text evidence="1">The sequence shown here is derived from an EMBL/GenBank/DDBJ whole genome shotgun (WGS) entry which is preliminary data.</text>
</comment>
<gene>
    <name evidence="1" type="ORF">C8D82_10141</name>
</gene>
<proteinExistence type="predicted"/>
<dbReference type="Proteomes" id="UP000245959">
    <property type="component" value="Unassembled WGS sequence"/>
</dbReference>
<name>A0A2U1BB45_9BACT</name>
<sequence length="388" mass="44947">MAQYSISRRDACRFLIDYHHLSDETELKMPADTVEYVRKVGCIQFDPLDVVGRNPELVLQARCRNYRKGDIGELLYRERRLFDVWDKNMAICAVEDWPCFSRFRNSHAQWLEEHADAVRIVSDYLKTHEYACSSDIELEGRMPCWHRQQQMSRGVLECMCHAGLAVVHHKRGARRYYSLAEHTIPRHLLERQVDHSDDAGYFLWQVRRRTGGVGLLWNRPGDAWLGIRGMKSVHRNEAFRKLAESGELLEVAVEGLKHPLYLPGPALPVLENVLRNAPAEAAECRMIAPLDNLLWDRKLIAELFGFSYKWEVYTPAAERKYGYYVLPVLLGDRFIGRIELRSADAVLQVEHFWPEPDAGRVSGWKPALRRGLKRFAAYLRCRAVSGLK</sequence>
<dbReference type="InterPro" id="IPR009351">
    <property type="entry name" value="AlkZ-like"/>
</dbReference>
<organism evidence="1 2">
    <name type="scientific">Victivallis vadensis</name>
    <dbReference type="NCBI Taxonomy" id="172901"/>
    <lineage>
        <taxon>Bacteria</taxon>
        <taxon>Pseudomonadati</taxon>
        <taxon>Lentisphaerota</taxon>
        <taxon>Lentisphaeria</taxon>
        <taxon>Victivallales</taxon>
        <taxon>Victivallaceae</taxon>
        <taxon>Victivallis</taxon>
    </lineage>
</organism>
<dbReference type="EMBL" id="QEKH01000001">
    <property type="protein sequence ID" value="PVY45851.1"/>
    <property type="molecule type" value="Genomic_DNA"/>
</dbReference>
<dbReference type="GeneID" id="78293579"/>
<evidence type="ECO:0000313" key="1">
    <source>
        <dbReference type="EMBL" id="PVY45851.1"/>
    </source>
</evidence>
<evidence type="ECO:0000313" key="2">
    <source>
        <dbReference type="Proteomes" id="UP000245959"/>
    </source>
</evidence>
<evidence type="ECO:0008006" key="3">
    <source>
        <dbReference type="Google" id="ProtNLM"/>
    </source>
</evidence>
<dbReference type="RefSeq" id="WP_116882247.1">
    <property type="nucleotide sequence ID" value="NZ_CABMMC010000162.1"/>
</dbReference>